<feature type="domain" description="ABC transmembrane type-1" evidence="8">
    <location>
        <begin position="118"/>
        <end position="333"/>
    </location>
</feature>
<evidence type="ECO:0000256" key="6">
    <source>
        <dbReference type="ARBA" id="ARBA00023136"/>
    </source>
</evidence>
<keyword evidence="6 7" id="KW-0472">Membrane</keyword>
<dbReference type="Pfam" id="PF00528">
    <property type="entry name" value="BPD_transp_1"/>
    <property type="match status" value="1"/>
</dbReference>
<evidence type="ECO:0000256" key="4">
    <source>
        <dbReference type="ARBA" id="ARBA00022692"/>
    </source>
</evidence>
<dbReference type="GO" id="GO:0005886">
    <property type="term" value="C:plasma membrane"/>
    <property type="evidence" value="ECO:0007669"/>
    <property type="project" value="UniProtKB-SubCell"/>
</dbReference>
<keyword evidence="3" id="KW-1003">Cell membrane</keyword>
<comment type="similarity">
    <text evidence="7">Belongs to the binding-protein-dependent transport system permease family.</text>
</comment>
<keyword evidence="2 7" id="KW-0813">Transport</keyword>
<name>A0A2W0C664_9BACL</name>
<accession>A0A2W0C664</accession>
<dbReference type="CDD" id="cd06261">
    <property type="entry name" value="TM_PBP2"/>
    <property type="match status" value="1"/>
</dbReference>
<evidence type="ECO:0000256" key="1">
    <source>
        <dbReference type="ARBA" id="ARBA00004651"/>
    </source>
</evidence>
<evidence type="ECO:0000259" key="8">
    <source>
        <dbReference type="PROSITE" id="PS50928"/>
    </source>
</evidence>
<dbReference type="InterPro" id="IPR035906">
    <property type="entry name" value="MetI-like_sf"/>
</dbReference>
<feature type="transmembrane region" description="Helical" evidence="7">
    <location>
        <begin position="122"/>
        <end position="143"/>
    </location>
</feature>
<dbReference type="EMBL" id="PRLG01000032">
    <property type="protein sequence ID" value="PYY25739.1"/>
    <property type="molecule type" value="Genomic_DNA"/>
</dbReference>
<comment type="caution">
    <text evidence="9">The sequence shown here is derived from an EMBL/GenBank/DDBJ whole genome shotgun (WGS) entry which is preliminary data.</text>
</comment>
<feature type="transmembrane region" description="Helical" evidence="7">
    <location>
        <begin position="259"/>
        <end position="280"/>
    </location>
</feature>
<dbReference type="PROSITE" id="PS50928">
    <property type="entry name" value="ABC_TM1"/>
    <property type="match status" value="1"/>
</dbReference>
<keyword evidence="4 7" id="KW-0812">Transmembrane</keyword>
<evidence type="ECO:0000256" key="2">
    <source>
        <dbReference type="ARBA" id="ARBA00022448"/>
    </source>
</evidence>
<feature type="transmembrane region" description="Helical" evidence="7">
    <location>
        <begin position="59"/>
        <end position="76"/>
    </location>
</feature>
<sequence>MITNKKALSKKRGPYSYRLPPGGMTLRTTISNGKTVVKQGRRSAVKLALSRSWRRHWQLYLLMIPPVAYFIIFKYVPMVNAVLAFKDYNVIKGIWGSPWVGTKYFELLFQNPAFATLIKNTLYISFYSLVVGFPVPILLALALNEVKNAKFKKTVQMVTYAPYFISTVVMVSIIMLFLSPRLGIVNTIAGTLGFEAVNFLGEPGLFRSIYVFSDVWQSMGYSAVIYLAALAGIDPSLYEAAKVDGANRFQKMVNIDLPGLLPAAVIILILSVGNIMAVGFEKIYLLQNPLNLSASEIISTYVYKMGLLNANYSFATAVGLFNSLINLILLLTVNAAAKRLSNTSLW</sequence>
<dbReference type="Gene3D" id="1.10.3720.10">
    <property type="entry name" value="MetI-like"/>
    <property type="match status" value="1"/>
</dbReference>
<evidence type="ECO:0000256" key="5">
    <source>
        <dbReference type="ARBA" id="ARBA00022989"/>
    </source>
</evidence>
<evidence type="ECO:0000313" key="9">
    <source>
        <dbReference type="EMBL" id="PYY25739.1"/>
    </source>
</evidence>
<dbReference type="SUPFAM" id="SSF161098">
    <property type="entry name" value="MetI-like"/>
    <property type="match status" value="1"/>
</dbReference>
<evidence type="ECO:0000256" key="7">
    <source>
        <dbReference type="RuleBase" id="RU363032"/>
    </source>
</evidence>
<dbReference type="AlphaFoldDB" id="A0A2W0C664"/>
<comment type="subcellular location">
    <subcellularLocation>
        <location evidence="1 7">Cell membrane</location>
        <topology evidence="1 7">Multi-pass membrane protein</topology>
    </subcellularLocation>
</comment>
<dbReference type="Proteomes" id="UP000247459">
    <property type="component" value="Unassembled WGS sequence"/>
</dbReference>
<feature type="transmembrane region" description="Helical" evidence="7">
    <location>
        <begin position="155"/>
        <end position="178"/>
    </location>
</feature>
<protein>
    <submittedName>
        <fullName evidence="9">Binding-protein-dependent transport systems inner membrane component</fullName>
    </submittedName>
</protein>
<keyword evidence="5 7" id="KW-1133">Transmembrane helix</keyword>
<reference evidence="9 10" key="1">
    <citation type="submission" date="2018-01" db="EMBL/GenBank/DDBJ databases">
        <title>Genome sequence of the PGP bacterium Paenibacillus illinoisensis E3.</title>
        <authorList>
            <person name="Rolli E."/>
            <person name="Marasco R."/>
            <person name="Bessem C."/>
            <person name="Michoud G."/>
            <person name="Gaiarsa S."/>
            <person name="Borin S."/>
            <person name="Daffonchio D."/>
        </authorList>
    </citation>
    <scope>NUCLEOTIDE SEQUENCE [LARGE SCALE GENOMIC DNA]</scope>
    <source>
        <strain evidence="9 10">E3</strain>
    </source>
</reference>
<dbReference type="PANTHER" id="PTHR43227:SF11">
    <property type="entry name" value="BLL4140 PROTEIN"/>
    <property type="match status" value="1"/>
</dbReference>
<evidence type="ECO:0000313" key="10">
    <source>
        <dbReference type="Proteomes" id="UP000247459"/>
    </source>
</evidence>
<feature type="transmembrane region" description="Helical" evidence="7">
    <location>
        <begin position="219"/>
        <end position="238"/>
    </location>
</feature>
<feature type="transmembrane region" description="Helical" evidence="7">
    <location>
        <begin position="312"/>
        <end position="337"/>
    </location>
</feature>
<dbReference type="PANTHER" id="PTHR43227">
    <property type="entry name" value="BLL4140 PROTEIN"/>
    <property type="match status" value="1"/>
</dbReference>
<dbReference type="InterPro" id="IPR050809">
    <property type="entry name" value="UgpAE/MalFG_permease"/>
</dbReference>
<dbReference type="GO" id="GO:0055085">
    <property type="term" value="P:transmembrane transport"/>
    <property type="evidence" value="ECO:0007669"/>
    <property type="project" value="InterPro"/>
</dbReference>
<evidence type="ECO:0000256" key="3">
    <source>
        <dbReference type="ARBA" id="ARBA00022475"/>
    </source>
</evidence>
<organism evidence="9 10">
    <name type="scientific">Paenibacillus illinoisensis</name>
    <dbReference type="NCBI Taxonomy" id="59845"/>
    <lineage>
        <taxon>Bacteria</taxon>
        <taxon>Bacillati</taxon>
        <taxon>Bacillota</taxon>
        <taxon>Bacilli</taxon>
        <taxon>Bacillales</taxon>
        <taxon>Paenibacillaceae</taxon>
        <taxon>Paenibacillus</taxon>
    </lineage>
</organism>
<dbReference type="InterPro" id="IPR000515">
    <property type="entry name" value="MetI-like"/>
</dbReference>
<gene>
    <name evidence="9" type="ORF">PIL02S_06311</name>
</gene>
<proteinExistence type="inferred from homology"/>